<dbReference type="SUPFAM" id="SSF51735">
    <property type="entry name" value="NAD(P)-binding Rossmann-fold domains"/>
    <property type="match status" value="1"/>
</dbReference>
<dbReference type="InterPro" id="IPR019796">
    <property type="entry name" value="G6P_DH_AS"/>
</dbReference>
<dbReference type="RefSeq" id="WP_119280398.1">
    <property type="nucleotide sequence ID" value="NZ_QWLA01000111.1"/>
</dbReference>
<dbReference type="EMBL" id="QWLA01000111">
    <property type="protein sequence ID" value="RIH82309.1"/>
    <property type="molecule type" value="Genomic_DNA"/>
</dbReference>
<comment type="function">
    <text evidence="7">Catalyzes the oxidation of glucose 6-phosphate to 6-phosphogluconolactone.</text>
</comment>
<feature type="binding site" evidence="7">
    <location>
        <position position="230"/>
    </location>
    <ligand>
        <name>substrate</name>
    </ligand>
</feature>
<keyword evidence="6 7" id="KW-0119">Carbohydrate metabolism</keyword>
<dbReference type="SUPFAM" id="SSF55347">
    <property type="entry name" value="Glyceraldehyde-3-phosphate dehydrogenase-like, C-terminal domain"/>
    <property type="match status" value="1"/>
</dbReference>
<evidence type="ECO:0000256" key="2">
    <source>
        <dbReference type="ARBA" id="ARBA00009975"/>
    </source>
</evidence>
<accession>A0A399EGN8</accession>
<dbReference type="InterPro" id="IPR022675">
    <property type="entry name" value="G6P_DH_C"/>
</dbReference>
<comment type="caution">
    <text evidence="10">The sequence shown here is derived from an EMBL/GenBank/DDBJ whole genome shotgun (WGS) entry which is preliminary data.</text>
</comment>
<dbReference type="InterPro" id="IPR036291">
    <property type="entry name" value="NAD(P)-bd_dom_sf"/>
</dbReference>
<feature type="binding site" evidence="7">
    <location>
        <position position="211"/>
    </location>
    <ligand>
        <name>substrate</name>
    </ligand>
</feature>
<dbReference type="UniPathway" id="UPA00115">
    <property type="reaction ID" value="UER00408"/>
</dbReference>
<feature type="binding site" evidence="7">
    <location>
        <begin position="15"/>
        <end position="22"/>
    </location>
    <ligand>
        <name>NADP(+)</name>
        <dbReference type="ChEBI" id="CHEBI:58349"/>
    </ligand>
</feature>
<evidence type="ECO:0000259" key="9">
    <source>
        <dbReference type="Pfam" id="PF02781"/>
    </source>
</evidence>
<evidence type="ECO:0000259" key="8">
    <source>
        <dbReference type="Pfam" id="PF00479"/>
    </source>
</evidence>
<evidence type="ECO:0000256" key="5">
    <source>
        <dbReference type="ARBA" id="ARBA00023002"/>
    </source>
</evidence>
<evidence type="ECO:0000313" key="10">
    <source>
        <dbReference type="EMBL" id="RIH82309.1"/>
    </source>
</evidence>
<dbReference type="Pfam" id="PF00479">
    <property type="entry name" value="G6PD_N"/>
    <property type="match status" value="1"/>
</dbReference>
<feature type="binding site" evidence="7">
    <location>
        <begin position="89"/>
        <end position="90"/>
    </location>
    <ligand>
        <name>NADP(+)</name>
        <dbReference type="ChEBI" id="CHEBI:58349"/>
    </ligand>
</feature>
<organism evidence="10 11">
    <name type="scientific">Calidithermus roseus</name>
    <dbReference type="NCBI Taxonomy" id="1644118"/>
    <lineage>
        <taxon>Bacteria</taxon>
        <taxon>Thermotogati</taxon>
        <taxon>Deinococcota</taxon>
        <taxon>Deinococci</taxon>
        <taxon>Thermales</taxon>
        <taxon>Thermaceae</taxon>
        <taxon>Calidithermus</taxon>
    </lineage>
</organism>
<comment type="caution">
    <text evidence="7">Lacks conserved residue(s) required for the propagation of feature annotation.</text>
</comment>
<dbReference type="InterPro" id="IPR001282">
    <property type="entry name" value="G6P_DH"/>
</dbReference>
<feature type="domain" description="Glucose-6-phosphate dehydrogenase NAD-binding" evidence="8">
    <location>
        <begin position="12"/>
        <end position="182"/>
    </location>
</feature>
<dbReference type="PIRSF" id="PIRSF000110">
    <property type="entry name" value="G6PD"/>
    <property type="match status" value="1"/>
</dbReference>
<dbReference type="NCBIfam" id="TIGR00871">
    <property type="entry name" value="zwf"/>
    <property type="match status" value="1"/>
</dbReference>
<proteinExistence type="inferred from homology"/>
<feature type="binding site" evidence="7">
    <location>
        <position position="335"/>
    </location>
    <ligand>
        <name>substrate</name>
    </ligand>
</feature>
<evidence type="ECO:0000256" key="6">
    <source>
        <dbReference type="ARBA" id="ARBA00023277"/>
    </source>
</evidence>
<dbReference type="InterPro" id="IPR022674">
    <property type="entry name" value="G6P_DH_NAD-bd"/>
</dbReference>
<dbReference type="PANTHER" id="PTHR23429">
    <property type="entry name" value="GLUCOSE-6-PHOSPHATE 1-DEHYDROGENASE G6PD"/>
    <property type="match status" value="1"/>
</dbReference>
<evidence type="ECO:0000256" key="3">
    <source>
        <dbReference type="ARBA" id="ARBA00022526"/>
    </source>
</evidence>
<keyword evidence="5 7" id="KW-0560">Oxidoreductase</keyword>
<feature type="active site" description="Proton acceptor" evidence="7">
    <location>
        <position position="235"/>
    </location>
</feature>
<evidence type="ECO:0000256" key="1">
    <source>
        <dbReference type="ARBA" id="ARBA00004937"/>
    </source>
</evidence>
<dbReference type="GO" id="GO:0050661">
    <property type="term" value="F:NADP binding"/>
    <property type="evidence" value="ECO:0007669"/>
    <property type="project" value="UniProtKB-UniRule"/>
</dbReference>
<feature type="domain" description="Glucose-6-phosphate dehydrogenase C-terminal" evidence="9">
    <location>
        <begin position="184"/>
        <end position="474"/>
    </location>
</feature>
<feature type="binding site" evidence="7">
    <location>
        <position position="177"/>
    </location>
    <ligand>
        <name>substrate</name>
    </ligand>
</feature>
<dbReference type="OrthoDB" id="9802739at2"/>
<sequence>MNAQVPAETTLVILGATGDLTRRLLAPALYRLWARGHLEGLRLVGYATSEWDDARFAQHLEAALREFVPEFDPSVWERMRGQVQYLSGDLSPSRLAALRGAVGTKALFYLALPPDLFGLAAEGLGQAGLNQEAQGFRRLVVEKPFGHDLTSAEALRTQMHRYWREEQLFRIDHFLGKETTQNLLVFRLANRFLEPVWNAQHIAQVQITYAETLGVEGRWRYYDRAGALRDMLQNHLMQLFTLVALEPPSVWDADILREHKVEVLRSVRPISPNQVDAHAVRGQYIAGSLRGQRVPGYLQEAHIPPSSTTETFAALKLYVDNWRWRGVPFYLRSGKRLGADYAEVAIAFREVPTRFFGEAPPQHNWLVFRTRPEECLELWAWAKEPGLSLRTHSLVFEAPYQRPGDTSYTAYEQLLLDALQGDRTHFLRFDEVEWAWRILEPVLGAWVQGQPESYPAGSEGPVGMGRLMDEGHAWRPLGRN</sequence>
<keyword evidence="11" id="KW-1185">Reference proteome</keyword>
<dbReference type="Gene3D" id="3.30.360.10">
    <property type="entry name" value="Dihydrodipicolinate Reductase, domain 2"/>
    <property type="match status" value="1"/>
</dbReference>
<dbReference type="Gene3D" id="3.40.50.720">
    <property type="entry name" value="NAD(P)-binding Rossmann-like Domain"/>
    <property type="match status" value="1"/>
</dbReference>
<evidence type="ECO:0000256" key="7">
    <source>
        <dbReference type="HAMAP-Rule" id="MF_00966"/>
    </source>
</evidence>
<dbReference type="Pfam" id="PF02781">
    <property type="entry name" value="G6PD_C"/>
    <property type="match status" value="1"/>
</dbReference>
<dbReference type="GO" id="GO:0006006">
    <property type="term" value="P:glucose metabolic process"/>
    <property type="evidence" value="ECO:0007669"/>
    <property type="project" value="UniProtKB-KW"/>
</dbReference>
<dbReference type="HAMAP" id="MF_00966">
    <property type="entry name" value="G6PD"/>
    <property type="match status" value="1"/>
</dbReference>
<comment type="similarity">
    <text evidence="2 7">Belongs to the glucose-6-phosphate dehydrogenase family.</text>
</comment>
<dbReference type="GO" id="GO:0004345">
    <property type="term" value="F:glucose-6-phosphate dehydrogenase activity"/>
    <property type="evidence" value="ECO:0007669"/>
    <property type="project" value="UniProtKB-UniRule"/>
</dbReference>
<feature type="binding site" evidence="7">
    <location>
        <position position="173"/>
    </location>
    <ligand>
        <name>substrate</name>
    </ligand>
</feature>
<dbReference type="PANTHER" id="PTHR23429:SF0">
    <property type="entry name" value="GLUCOSE-6-PHOSPHATE 1-DEHYDROGENASE"/>
    <property type="match status" value="1"/>
</dbReference>
<name>A0A399EGN8_9DEIN</name>
<dbReference type="GO" id="GO:0005829">
    <property type="term" value="C:cytosol"/>
    <property type="evidence" value="ECO:0007669"/>
    <property type="project" value="TreeGrafter"/>
</dbReference>
<dbReference type="NCBIfam" id="NF009492">
    <property type="entry name" value="PRK12853.1-3"/>
    <property type="match status" value="1"/>
</dbReference>
<dbReference type="AlphaFoldDB" id="A0A399EGN8"/>
<dbReference type="Proteomes" id="UP000265341">
    <property type="component" value="Unassembled WGS sequence"/>
</dbReference>
<comment type="catalytic activity">
    <reaction evidence="7">
        <text>D-glucose 6-phosphate + NADP(+) = 6-phospho-D-glucono-1,5-lactone + NADPH + H(+)</text>
        <dbReference type="Rhea" id="RHEA:15841"/>
        <dbReference type="ChEBI" id="CHEBI:15378"/>
        <dbReference type="ChEBI" id="CHEBI:57783"/>
        <dbReference type="ChEBI" id="CHEBI:57955"/>
        <dbReference type="ChEBI" id="CHEBI:58349"/>
        <dbReference type="ChEBI" id="CHEBI:61548"/>
        <dbReference type="EC" id="1.1.1.49"/>
    </reaction>
</comment>
<dbReference type="PROSITE" id="PS00069">
    <property type="entry name" value="G6P_DEHYDROGENASE"/>
    <property type="match status" value="1"/>
</dbReference>
<evidence type="ECO:0000313" key="11">
    <source>
        <dbReference type="Proteomes" id="UP000265341"/>
    </source>
</evidence>
<keyword evidence="4 7" id="KW-0521">NADP</keyword>
<dbReference type="GO" id="GO:0009051">
    <property type="term" value="P:pentose-phosphate shunt, oxidative branch"/>
    <property type="evidence" value="ECO:0007669"/>
    <property type="project" value="TreeGrafter"/>
</dbReference>
<comment type="pathway">
    <text evidence="1 7">Carbohydrate degradation; pentose phosphate pathway; D-ribulose 5-phosphate from D-glucose 6-phosphate (oxidative stage): step 1/3.</text>
</comment>
<feature type="binding site" evidence="7">
    <location>
        <position position="143"/>
    </location>
    <ligand>
        <name>NADP(+)</name>
        <dbReference type="ChEBI" id="CHEBI:58349"/>
    </ligand>
</feature>
<gene>
    <name evidence="10" type="primary">zwf_2</name>
    <name evidence="7" type="synonym">zwf</name>
    <name evidence="10" type="ORF">Mrose_03414</name>
</gene>
<keyword evidence="3 7" id="KW-0313">Glucose metabolism</keyword>
<evidence type="ECO:0000256" key="4">
    <source>
        <dbReference type="ARBA" id="ARBA00022857"/>
    </source>
</evidence>
<reference evidence="10 11" key="1">
    <citation type="submission" date="2018-08" db="EMBL/GenBank/DDBJ databases">
        <title>Meiothermus roseus NBRC 110900 genome sequencing project.</title>
        <authorList>
            <person name="Da Costa M.S."/>
            <person name="Albuquerque L."/>
            <person name="Raposo P."/>
            <person name="Froufe H.J.C."/>
            <person name="Barroso C.S."/>
            <person name="Egas C."/>
        </authorList>
    </citation>
    <scope>NUCLEOTIDE SEQUENCE [LARGE SCALE GENOMIC DNA]</scope>
    <source>
        <strain evidence="10 11">NBRC 110900</strain>
    </source>
</reference>
<dbReference type="PRINTS" id="PR00079">
    <property type="entry name" value="G6PDHDRGNASE"/>
</dbReference>
<dbReference type="EC" id="1.1.1.49" evidence="7"/>
<protein>
    <recommendedName>
        <fullName evidence="7">Glucose-6-phosphate 1-dehydrogenase</fullName>
        <shortName evidence="7">G6PD</shortName>
        <ecNumber evidence="7">1.1.1.49</ecNumber>
    </recommendedName>
</protein>